<organism evidence="1 2">
    <name type="scientific">Streptomyces hiroshimensis</name>
    <dbReference type="NCBI Taxonomy" id="66424"/>
    <lineage>
        <taxon>Bacteria</taxon>
        <taxon>Bacillati</taxon>
        <taxon>Actinomycetota</taxon>
        <taxon>Actinomycetes</taxon>
        <taxon>Kitasatosporales</taxon>
        <taxon>Streptomycetaceae</taxon>
        <taxon>Streptomyces</taxon>
    </lineage>
</organism>
<protein>
    <recommendedName>
        <fullName evidence="3">Erythromycin esterase</fullName>
    </recommendedName>
</protein>
<comment type="caution">
    <text evidence="1">The sequence shown here is derived from an EMBL/GenBank/DDBJ whole genome shotgun (WGS) entry which is preliminary data.</text>
</comment>
<dbReference type="Gene3D" id="1.20.1440.30">
    <property type="entry name" value="Biosynthetic Protein domain"/>
    <property type="match status" value="1"/>
</dbReference>
<proteinExistence type="predicted"/>
<gene>
    <name evidence="1" type="ORF">GCM10010324_68350</name>
</gene>
<accession>A0ABQ2ZFL4</accession>
<dbReference type="SUPFAM" id="SSF159501">
    <property type="entry name" value="EreA/ChaN-like"/>
    <property type="match status" value="1"/>
</dbReference>
<dbReference type="Gene3D" id="3.30.1870.10">
    <property type="entry name" value="EreA-like, domain 2"/>
    <property type="match status" value="1"/>
</dbReference>
<evidence type="ECO:0000313" key="2">
    <source>
        <dbReference type="Proteomes" id="UP000659223"/>
    </source>
</evidence>
<name>A0ABQ2ZFL4_9ACTN</name>
<dbReference type="PIRSF" id="PIRSF000880">
    <property type="entry name" value="Eryth_est"/>
    <property type="match status" value="1"/>
</dbReference>
<keyword evidence="2" id="KW-1185">Reference proteome</keyword>
<evidence type="ECO:0000313" key="1">
    <source>
        <dbReference type="EMBL" id="GGY11899.1"/>
    </source>
</evidence>
<dbReference type="InterPro" id="IPR007815">
    <property type="entry name" value="Emycin_Estase"/>
</dbReference>
<dbReference type="InterPro" id="IPR052036">
    <property type="entry name" value="Hydrolase/PRTase-associated"/>
</dbReference>
<evidence type="ECO:0008006" key="3">
    <source>
        <dbReference type="Google" id="ProtNLM"/>
    </source>
</evidence>
<dbReference type="Proteomes" id="UP000659223">
    <property type="component" value="Unassembled WGS sequence"/>
</dbReference>
<dbReference type="CDD" id="cd14728">
    <property type="entry name" value="Ere-like"/>
    <property type="match status" value="1"/>
</dbReference>
<dbReference type="PANTHER" id="PTHR31299">
    <property type="entry name" value="ESTERASE, PUTATIVE (AFU_ORTHOLOGUE AFUA_1G05850)-RELATED"/>
    <property type="match status" value="1"/>
</dbReference>
<dbReference type="PANTHER" id="PTHR31299:SF0">
    <property type="entry name" value="ESTERASE, PUTATIVE (AFU_ORTHOLOGUE AFUA_1G05850)-RELATED"/>
    <property type="match status" value="1"/>
</dbReference>
<reference evidence="2" key="1">
    <citation type="journal article" date="2019" name="Int. J. Syst. Evol. Microbiol.">
        <title>The Global Catalogue of Microorganisms (GCM) 10K type strain sequencing project: providing services to taxonomists for standard genome sequencing and annotation.</title>
        <authorList>
            <consortium name="The Broad Institute Genomics Platform"/>
            <consortium name="The Broad Institute Genome Sequencing Center for Infectious Disease"/>
            <person name="Wu L."/>
            <person name="Ma J."/>
        </authorList>
    </citation>
    <scope>NUCLEOTIDE SEQUENCE [LARGE SCALE GENOMIC DNA]</scope>
    <source>
        <strain evidence="2">JCM 4586</strain>
    </source>
</reference>
<dbReference type="Pfam" id="PF05139">
    <property type="entry name" value="Erythro_esteras"/>
    <property type="match status" value="1"/>
</dbReference>
<dbReference type="Gene3D" id="3.40.1660.10">
    <property type="entry name" value="EreA-like (biosynthetic domain)"/>
    <property type="match status" value="1"/>
</dbReference>
<sequence>MFTIWLREHATTLTTLDPDAPLDDLEPLRELIGDARVVGIGENSHFIHEFALVRRRLLRFLVERCGFTVLAFEYGFSEAFALDTWLHGTGPDDDLERISAAALPMGIQEPLRSLRLHNRTAARPVRFGGVDIPAAGGSLLPALHPVADHLREADPGALPQAETAIRIAERFAGGSAAAAAPAWSRLDATEQDALTAALARLLIRFRATEPLQVARTGRYAYEVALRRLEAACHADHTLRAMAALFAGTGLTIDTSAREVYMAGSVLWHLEHAEPGARVVLMAHNAHLQKEPVTLDGHEATLPMGHYLHRALGDDYFALGVSSAGGRTAEMRLEESARFGFVVDDTPLGAPERGSIEGAFADALPAGVTGLAGLRSAPRGDGSPDRTRLQSAYLHTPIADAFDGMLCVPSSRVADGIDI</sequence>
<dbReference type="RefSeq" id="WP_229900218.1">
    <property type="nucleotide sequence ID" value="NZ_BMUT01000027.1"/>
</dbReference>
<dbReference type="EMBL" id="BMUT01000027">
    <property type="protein sequence ID" value="GGY11899.1"/>
    <property type="molecule type" value="Genomic_DNA"/>
</dbReference>
<dbReference type="InterPro" id="IPR016273">
    <property type="entry name" value="Emycin_Estase_proteobac"/>
</dbReference>